<dbReference type="InParanoid" id="Q23Q36"/>
<evidence type="ECO:0000256" key="2">
    <source>
        <dbReference type="SAM" id="MobiDB-lite"/>
    </source>
</evidence>
<feature type="region of interest" description="Disordered" evidence="2">
    <location>
        <begin position="453"/>
        <end position="490"/>
    </location>
</feature>
<feature type="compositionally biased region" description="Polar residues" evidence="2">
    <location>
        <begin position="481"/>
        <end position="490"/>
    </location>
</feature>
<dbReference type="KEGG" id="tet:TTHERM_00460480"/>
<reference evidence="4" key="1">
    <citation type="journal article" date="2006" name="PLoS Biol.">
        <title>Macronuclear genome sequence of the ciliate Tetrahymena thermophila, a model eukaryote.</title>
        <authorList>
            <person name="Eisen J.A."/>
            <person name="Coyne R.S."/>
            <person name="Wu M."/>
            <person name="Wu D."/>
            <person name="Thiagarajan M."/>
            <person name="Wortman J.R."/>
            <person name="Badger J.H."/>
            <person name="Ren Q."/>
            <person name="Amedeo P."/>
            <person name="Jones K.M."/>
            <person name="Tallon L.J."/>
            <person name="Delcher A.L."/>
            <person name="Salzberg S.L."/>
            <person name="Silva J.C."/>
            <person name="Haas B.J."/>
            <person name="Majoros W.H."/>
            <person name="Farzad M."/>
            <person name="Carlton J.M."/>
            <person name="Smith R.K. Jr."/>
            <person name="Garg J."/>
            <person name="Pearlman R.E."/>
            <person name="Karrer K.M."/>
            <person name="Sun L."/>
            <person name="Manning G."/>
            <person name="Elde N.C."/>
            <person name="Turkewitz A.P."/>
            <person name="Asai D.J."/>
            <person name="Wilkes D.E."/>
            <person name="Wang Y."/>
            <person name="Cai H."/>
            <person name="Collins K."/>
            <person name="Stewart B.A."/>
            <person name="Lee S.R."/>
            <person name="Wilamowska K."/>
            <person name="Weinberg Z."/>
            <person name="Ruzzo W.L."/>
            <person name="Wloga D."/>
            <person name="Gaertig J."/>
            <person name="Frankel J."/>
            <person name="Tsao C.-C."/>
            <person name="Gorovsky M.A."/>
            <person name="Keeling P.J."/>
            <person name="Waller R.F."/>
            <person name="Patron N.J."/>
            <person name="Cherry J.M."/>
            <person name="Stover N.A."/>
            <person name="Krieger C.J."/>
            <person name="del Toro C."/>
            <person name="Ryder H.F."/>
            <person name="Williamson S.C."/>
            <person name="Barbeau R.A."/>
            <person name="Hamilton E.P."/>
            <person name="Orias E."/>
        </authorList>
    </citation>
    <scope>NUCLEOTIDE SEQUENCE [LARGE SCALE GENOMIC DNA]</scope>
    <source>
        <strain evidence="4">SB210</strain>
    </source>
</reference>
<evidence type="ECO:0000256" key="1">
    <source>
        <dbReference type="SAM" id="Coils"/>
    </source>
</evidence>
<proteinExistence type="predicted"/>
<name>Q23Q36_TETTS</name>
<feature type="coiled-coil region" evidence="1">
    <location>
        <begin position="58"/>
        <end position="162"/>
    </location>
</feature>
<dbReference type="OrthoDB" id="5801062at2759"/>
<evidence type="ECO:0000313" key="4">
    <source>
        <dbReference type="Proteomes" id="UP000009168"/>
    </source>
</evidence>
<dbReference type="GeneID" id="7824714"/>
<dbReference type="RefSeq" id="XP_001018744.1">
    <property type="nucleotide sequence ID" value="XM_001018744.3"/>
</dbReference>
<dbReference type="HOGENOM" id="CLU_417711_0_0_1"/>
<dbReference type="EMBL" id="GG662650">
    <property type="protein sequence ID" value="EAR98499.1"/>
    <property type="molecule type" value="Genomic_DNA"/>
</dbReference>
<sequence length="657" mass="76823">MLGLEQNCFIKEYRKQVDKEALNQIQDAALSNLMNAFGQMNQTYSVLFKDICLTFGALLSIKEELKDYRQEMFQKQSEKIIQEKIQKEMIQQKDEQLEFLQKQLKIVQLQSDQDRNSKQAIQERDQAISSYKQRLFDLQENEKKLLSEKSQLQTRIELLEEQQNSNKVAILEKQTTLHQGYKLTFLNNELKESLIEQPSNVFQQENGVNKNKIYSLDNNQIQKNNTSLLSKFKQDQSDQEVQNNTQLAQKNQQDIYYSNKINQIKPETFSNQDPSVYLQESYVQSSLNANNILGSKKITDEEIFMMQKREAEIKKKKQEDEHLKNQQYMSSLNYNKIISDKNKNQNLMNNKIIEQSKESSMGSLFNKTAFDQSSINNQSNASVRMELEDSSAGQQLQRYKVSLNDRKMVAENNLNATDDLLKNKMEQEDNEKESSDSQYNWNLKIDLKNNNEQQQQFPQESNNNSGNKKRFKKQQLKKSDSFATNANQNSELENTTASVISLQNQQQNQNYEIQDQQSNQMLLGQKKNLNINKGRVANNKFMKDIELDDESGDKDQPQQNDIFAQFQYKKRGTSNQEVQVAETFNMYNKQNQRPLNPRKKEDREKLKTFNCGRCKAAYQTLGEEFCGNCSKHRSEYTPPHTPEAHYQKFSQSEDDSN</sequence>
<keyword evidence="4" id="KW-1185">Reference proteome</keyword>
<gene>
    <name evidence="3" type="ORF">TTHERM_00460480</name>
</gene>
<dbReference type="STRING" id="312017.Q23Q36"/>
<feature type="compositionally biased region" description="Low complexity" evidence="2">
    <location>
        <begin position="453"/>
        <end position="465"/>
    </location>
</feature>
<feature type="region of interest" description="Disordered" evidence="2">
    <location>
        <begin position="630"/>
        <end position="657"/>
    </location>
</feature>
<keyword evidence="1" id="KW-0175">Coiled coil</keyword>
<accession>Q23Q36</accession>
<evidence type="ECO:0000313" key="3">
    <source>
        <dbReference type="EMBL" id="EAR98499.1"/>
    </source>
</evidence>
<dbReference type="AlphaFoldDB" id="Q23Q36"/>
<organism evidence="3 4">
    <name type="scientific">Tetrahymena thermophila (strain SB210)</name>
    <dbReference type="NCBI Taxonomy" id="312017"/>
    <lineage>
        <taxon>Eukaryota</taxon>
        <taxon>Sar</taxon>
        <taxon>Alveolata</taxon>
        <taxon>Ciliophora</taxon>
        <taxon>Intramacronucleata</taxon>
        <taxon>Oligohymenophorea</taxon>
        <taxon>Hymenostomatida</taxon>
        <taxon>Tetrahymenina</taxon>
        <taxon>Tetrahymenidae</taxon>
        <taxon>Tetrahymena</taxon>
    </lineage>
</organism>
<feature type="compositionally biased region" description="Basic residues" evidence="2">
    <location>
        <begin position="467"/>
        <end position="476"/>
    </location>
</feature>
<protein>
    <submittedName>
        <fullName evidence="3">Uncharacterized protein</fullName>
    </submittedName>
</protein>
<dbReference type="Proteomes" id="UP000009168">
    <property type="component" value="Unassembled WGS sequence"/>
</dbReference>